<dbReference type="InterPro" id="IPR050302">
    <property type="entry name" value="Rab_GAP_TBC_domain"/>
</dbReference>
<feature type="compositionally biased region" description="Basic and acidic residues" evidence="1">
    <location>
        <begin position="200"/>
        <end position="212"/>
    </location>
</feature>
<accession>A0ABD3DX96</accession>
<dbReference type="PANTHER" id="PTHR47219">
    <property type="entry name" value="RAB GTPASE-ACTIVATING PROTEIN 1-LIKE"/>
    <property type="match status" value="1"/>
</dbReference>
<dbReference type="Proteomes" id="UP001632038">
    <property type="component" value="Unassembled WGS sequence"/>
</dbReference>
<feature type="region of interest" description="Disordered" evidence="1">
    <location>
        <begin position="280"/>
        <end position="310"/>
    </location>
</feature>
<feature type="compositionally biased region" description="Basic and acidic residues" evidence="1">
    <location>
        <begin position="97"/>
        <end position="109"/>
    </location>
</feature>
<organism evidence="3 4">
    <name type="scientific">Castilleja foliolosa</name>
    <dbReference type="NCBI Taxonomy" id="1961234"/>
    <lineage>
        <taxon>Eukaryota</taxon>
        <taxon>Viridiplantae</taxon>
        <taxon>Streptophyta</taxon>
        <taxon>Embryophyta</taxon>
        <taxon>Tracheophyta</taxon>
        <taxon>Spermatophyta</taxon>
        <taxon>Magnoliopsida</taxon>
        <taxon>eudicotyledons</taxon>
        <taxon>Gunneridae</taxon>
        <taxon>Pentapetalae</taxon>
        <taxon>asterids</taxon>
        <taxon>lamiids</taxon>
        <taxon>Lamiales</taxon>
        <taxon>Orobanchaceae</taxon>
        <taxon>Pedicularideae</taxon>
        <taxon>Castillejinae</taxon>
        <taxon>Castilleja</taxon>
    </lineage>
</organism>
<gene>
    <name evidence="3" type="ORF">CASFOL_009236</name>
</gene>
<evidence type="ECO:0000256" key="1">
    <source>
        <dbReference type="SAM" id="MobiDB-lite"/>
    </source>
</evidence>
<comment type="caution">
    <text evidence="3">The sequence shown here is derived from an EMBL/GenBank/DDBJ whole genome shotgun (WGS) entry which is preliminary data.</text>
</comment>
<dbReference type="Gene3D" id="1.10.8.270">
    <property type="entry name" value="putative rabgap domain of human tbc1 domain family member 14 like domains"/>
    <property type="match status" value="1"/>
</dbReference>
<feature type="compositionally biased region" description="Polar residues" evidence="1">
    <location>
        <begin position="215"/>
        <end position="228"/>
    </location>
</feature>
<proteinExistence type="predicted"/>
<dbReference type="Pfam" id="PF00566">
    <property type="entry name" value="RabGAP-TBC"/>
    <property type="match status" value="1"/>
</dbReference>
<evidence type="ECO:0000313" key="3">
    <source>
        <dbReference type="EMBL" id="KAL3646692.1"/>
    </source>
</evidence>
<dbReference type="PANTHER" id="PTHR47219:SF20">
    <property type="entry name" value="TBC1 DOMAIN FAMILY MEMBER 2B"/>
    <property type="match status" value="1"/>
</dbReference>
<evidence type="ECO:0000259" key="2">
    <source>
        <dbReference type="PROSITE" id="PS50086"/>
    </source>
</evidence>
<dbReference type="PROSITE" id="PS50086">
    <property type="entry name" value="TBC_RABGAP"/>
    <property type="match status" value="1"/>
</dbReference>
<dbReference type="SUPFAM" id="SSF47923">
    <property type="entry name" value="Ypt/Rab-GAP domain of gyp1p"/>
    <property type="match status" value="1"/>
</dbReference>
<keyword evidence="4" id="KW-1185">Reference proteome</keyword>
<reference evidence="4" key="1">
    <citation type="journal article" date="2024" name="IScience">
        <title>Strigolactones Initiate the Formation of Haustorium-like Structures in Castilleja.</title>
        <authorList>
            <person name="Buerger M."/>
            <person name="Peterson D."/>
            <person name="Chory J."/>
        </authorList>
    </citation>
    <scope>NUCLEOTIDE SEQUENCE [LARGE SCALE GENOMIC DNA]</scope>
</reference>
<dbReference type="InterPro" id="IPR035969">
    <property type="entry name" value="Rab-GAP_TBC_sf"/>
</dbReference>
<dbReference type="AlphaFoldDB" id="A0ABD3DX96"/>
<name>A0ABD3DX96_9LAMI</name>
<feature type="region of interest" description="Disordered" evidence="1">
    <location>
        <begin position="91"/>
        <end position="142"/>
    </location>
</feature>
<protein>
    <recommendedName>
        <fullName evidence="2">Rab-GAP TBC domain-containing protein</fullName>
    </recommendedName>
</protein>
<dbReference type="EMBL" id="JAVIJP010000011">
    <property type="protein sequence ID" value="KAL3646692.1"/>
    <property type="molecule type" value="Genomic_DNA"/>
</dbReference>
<evidence type="ECO:0000313" key="4">
    <source>
        <dbReference type="Proteomes" id="UP001632038"/>
    </source>
</evidence>
<sequence>MGGKIGVVVKYVVVLVEQAFIEWDTYGFTVRPQYIHQYREYASIYKEEEGERLQKWKSFLEQQAESASVHHSNEDNIKCVVSVLIEQSSNPAQTISCERDDSTQRKPEDPEVTTNKTEPVGKVSNDSGENTREEVATTQYGKPREVQTWAQISPSLSSIEHMMSLRVKKGKNMGHETEHMHNDLPSIDEERPLAEEYEHGDDKDAFDDKEITDSPDVSSVKKTSASDEMSSEPCFPWKEELDFLVHGGVPKDLRGEVWQAFVGVRTRRVENYYQDLLAKESDSGDGKEHDKLLPGDNKTEDKGKKYDLPEKWKKQIEKDLPRTFPGHPALNDKGRNSLRRVLWAYARHNPSVGYCQ</sequence>
<feature type="domain" description="Rab-GAP TBC" evidence="2">
    <location>
        <begin position="248"/>
        <end position="356"/>
    </location>
</feature>
<feature type="region of interest" description="Disordered" evidence="1">
    <location>
        <begin position="200"/>
        <end position="232"/>
    </location>
</feature>
<dbReference type="InterPro" id="IPR000195">
    <property type="entry name" value="Rab-GAP-TBC_dom"/>
</dbReference>